<dbReference type="SMART" id="SM00155">
    <property type="entry name" value="PLDc"/>
    <property type="match status" value="2"/>
</dbReference>
<feature type="domain" description="PLD phosphodiesterase" evidence="7">
    <location>
        <begin position="85"/>
        <end position="112"/>
    </location>
</feature>
<dbReference type="AlphaFoldDB" id="A0A934NBU1"/>
<evidence type="ECO:0000256" key="1">
    <source>
        <dbReference type="ARBA" id="ARBA00000798"/>
    </source>
</evidence>
<dbReference type="SUPFAM" id="SSF56024">
    <property type="entry name" value="Phospholipase D/nuclease"/>
    <property type="match status" value="2"/>
</dbReference>
<comment type="caution">
    <text evidence="8">The sequence shown here is derived from an EMBL/GenBank/DDBJ whole genome shotgun (WGS) entry which is preliminary data.</text>
</comment>
<evidence type="ECO:0000313" key="8">
    <source>
        <dbReference type="EMBL" id="MBJ7601368.1"/>
    </source>
</evidence>
<sequence>MARILCDFIDGAVSSLRIAIYDLKLGAEAGELLRRSLNSASSRGVSVRMVYNQENERSRPLPPPGFVDHDFLRSLAIESRDIPGVPDLMHHKYVVRDGTSVWTGSTNWTSDSWTREENVIVRLHDECAAAAFSQNFQELWQERSVQRSGHQVPTWWDLPEGIRLRAYFTPGRAEKLVHEIAQRVATARRRIRICSPVLTSGPILASLAENLGRSGLDITGCYDATQMEEVERQWSQLPQSAWKLKAWDTVSSGIRWGAKRSTPYQAGSVHDFMHAKCVVTDDTVFAGSYNLSHSGEENAENVLEIEHPATADLFAAYVERVASKYALPRAETAVDSRST</sequence>
<proteinExistence type="inferred from homology"/>
<dbReference type="PROSITE" id="PS50035">
    <property type="entry name" value="PLD"/>
    <property type="match status" value="2"/>
</dbReference>
<dbReference type="InterPro" id="IPR051406">
    <property type="entry name" value="PLD_domain"/>
</dbReference>
<comment type="catalytic activity">
    <reaction evidence="1">
        <text>a 1,2-diacyl-sn-glycero-3-phosphocholine + H2O = a 1,2-diacyl-sn-glycero-3-phosphate + choline + H(+)</text>
        <dbReference type="Rhea" id="RHEA:14445"/>
        <dbReference type="ChEBI" id="CHEBI:15354"/>
        <dbReference type="ChEBI" id="CHEBI:15377"/>
        <dbReference type="ChEBI" id="CHEBI:15378"/>
        <dbReference type="ChEBI" id="CHEBI:57643"/>
        <dbReference type="ChEBI" id="CHEBI:58608"/>
        <dbReference type="EC" id="3.1.4.4"/>
    </reaction>
</comment>
<evidence type="ECO:0000259" key="7">
    <source>
        <dbReference type="PROSITE" id="PS50035"/>
    </source>
</evidence>
<dbReference type="PANTHER" id="PTHR43856">
    <property type="entry name" value="CARDIOLIPIN HYDROLASE"/>
    <property type="match status" value="1"/>
</dbReference>
<dbReference type="Gene3D" id="3.30.870.10">
    <property type="entry name" value="Endonuclease Chain A"/>
    <property type="match status" value="2"/>
</dbReference>
<dbReference type="GO" id="GO:0006793">
    <property type="term" value="P:phosphorus metabolic process"/>
    <property type="evidence" value="ECO:0007669"/>
    <property type="project" value="UniProtKB-ARBA"/>
</dbReference>
<dbReference type="EC" id="3.1.4.4" evidence="3"/>
<dbReference type="GO" id="GO:0016042">
    <property type="term" value="P:lipid catabolic process"/>
    <property type="evidence" value="ECO:0007669"/>
    <property type="project" value="UniProtKB-KW"/>
</dbReference>
<evidence type="ECO:0000256" key="4">
    <source>
        <dbReference type="ARBA" id="ARBA00022801"/>
    </source>
</evidence>
<comment type="similarity">
    <text evidence="2">Belongs to the phospholipase D family.</text>
</comment>
<gene>
    <name evidence="8" type="ORF">JF922_25260</name>
</gene>
<evidence type="ECO:0000256" key="2">
    <source>
        <dbReference type="ARBA" id="ARBA00008664"/>
    </source>
</evidence>
<keyword evidence="5" id="KW-0442">Lipid degradation</keyword>
<evidence type="ECO:0000256" key="6">
    <source>
        <dbReference type="ARBA" id="ARBA00023098"/>
    </source>
</evidence>
<dbReference type="Pfam" id="PF13091">
    <property type="entry name" value="PLDc_2"/>
    <property type="match status" value="2"/>
</dbReference>
<keyword evidence="9" id="KW-1185">Reference proteome</keyword>
<organism evidence="8 9">
    <name type="scientific">Candidatus Nephthysia bennettiae</name>
    <dbReference type="NCBI Taxonomy" id="3127016"/>
    <lineage>
        <taxon>Bacteria</taxon>
        <taxon>Bacillati</taxon>
        <taxon>Candidatus Dormiibacterota</taxon>
        <taxon>Candidatus Dormibacteria</taxon>
        <taxon>Candidatus Dormibacterales</taxon>
        <taxon>Candidatus Dormibacteraceae</taxon>
        <taxon>Candidatus Nephthysia</taxon>
    </lineage>
</organism>
<dbReference type="RefSeq" id="WP_338205579.1">
    <property type="nucleotide sequence ID" value="NZ_JAEKNR010000242.1"/>
</dbReference>
<dbReference type="GO" id="GO:0004630">
    <property type="term" value="F:phospholipase D activity"/>
    <property type="evidence" value="ECO:0007669"/>
    <property type="project" value="UniProtKB-EC"/>
</dbReference>
<name>A0A934NBU1_9BACT</name>
<keyword evidence="6" id="KW-0443">Lipid metabolism</keyword>
<dbReference type="EMBL" id="JAEKNR010000242">
    <property type="protein sequence ID" value="MBJ7601368.1"/>
    <property type="molecule type" value="Genomic_DNA"/>
</dbReference>
<accession>A0A934NBU1</accession>
<reference evidence="8" key="1">
    <citation type="submission" date="2020-10" db="EMBL/GenBank/DDBJ databases">
        <title>Ca. Dormibacterota MAGs.</title>
        <authorList>
            <person name="Montgomery K."/>
        </authorList>
    </citation>
    <scope>NUCLEOTIDE SEQUENCE [LARGE SCALE GENOMIC DNA]</scope>
    <source>
        <strain evidence="8">SC8812_S17_10</strain>
    </source>
</reference>
<evidence type="ECO:0000313" key="9">
    <source>
        <dbReference type="Proteomes" id="UP000612893"/>
    </source>
</evidence>
<keyword evidence="4" id="KW-0378">Hydrolase</keyword>
<dbReference type="InterPro" id="IPR001736">
    <property type="entry name" value="PLipase_D/transphosphatidylase"/>
</dbReference>
<protein>
    <recommendedName>
        <fullName evidence="3">phospholipase D</fullName>
        <ecNumber evidence="3">3.1.4.4</ecNumber>
    </recommendedName>
</protein>
<dbReference type="Proteomes" id="UP000612893">
    <property type="component" value="Unassembled WGS sequence"/>
</dbReference>
<dbReference type="InterPro" id="IPR025202">
    <property type="entry name" value="PLD-like_dom"/>
</dbReference>
<dbReference type="PANTHER" id="PTHR43856:SF1">
    <property type="entry name" value="MITOCHONDRIAL CARDIOLIPIN HYDROLASE"/>
    <property type="match status" value="1"/>
</dbReference>
<feature type="domain" description="PLD phosphodiesterase" evidence="7">
    <location>
        <begin position="269"/>
        <end position="295"/>
    </location>
</feature>
<evidence type="ECO:0000256" key="3">
    <source>
        <dbReference type="ARBA" id="ARBA00012027"/>
    </source>
</evidence>
<evidence type="ECO:0000256" key="5">
    <source>
        <dbReference type="ARBA" id="ARBA00022963"/>
    </source>
</evidence>